<proteinExistence type="predicted"/>
<evidence type="ECO:0000256" key="1">
    <source>
        <dbReference type="SAM" id="Phobius"/>
    </source>
</evidence>
<reference evidence="2" key="1">
    <citation type="submission" date="2022-06" db="EMBL/GenBank/DDBJ databases">
        <title>Akkermansia biwalacus sp. nov., an anaerobic mucin-degrading bacterium isolated from human intestine.</title>
        <authorList>
            <person name="Kobayashi Y."/>
            <person name="Inoue S."/>
            <person name="Kawahara T."/>
            <person name="Kohda N."/>
        </authorList>
    </citation>
    <scope>NUCLEOTIDE SEQUENCE</scope>
    <source>
        <strain evidence="2">WON2089</strain>
    </source>
</reference>
<dbReference type="RefSeq" id="WP_215437869.1">
    <property type="nucleotide sequence ID" value="NZ_AP025943.1"/>
</dbReference>
<evidence type="ECO:0000313" key="2">
    <source>
        <dbReference type="EMBL" id="BDL44765.1"/>
    </source>
</evidence>
<sequence length="114" mass="13321">MNYPESPLTGYEYFELVCGCIFVILFLRSLVWIKKNTLIFSFNNLPLSIVKITIYLFLISGIFGVLSTIYYGINIIWKNFSNGLLISYITLILAYLIIVYECFRIIKILKEIKK</sequence>
<keyword evidence="1" id="KW-0812">Transmembrane</keyword>
<keyword evidence="3" id="KW-1185">Reference proteome</keyword>
<gene>
    <name evidence="2" type="ORF">Abiwalacus_23390</name>
</gene>
<keyword evidence="1" id="KW-0472">Membrane</keyword>
<keyword evidence="1" id="KW-1133">Transmembrane helix</keyword>
<dbReference type="EMBL" id="AP025943">
    <property type="protein sequence ID" value="BDL44765.1"/>
    <property type="molecule type" value="Genomic_DNA"/>
</dbReference>
<feature type="transmembrane region" description="Helical" evidence="1">
    <location>
        <begin position="13"/>
        <end position="33"/>
    </location>
</feature>
<feature type="transmembrane region" description="Helical" evidence="1">
    <location>
        <begin position="85"/>
        <end position="106"/>
    </location>
</feature>
<evidence type="ECO:0000313" key="3">
    <source>
        <dbReference type="Proteomes" id="UP001062263"/>
    </source>
</evidence>
<organism evidence="2 3">
    <name type="scientific">Akkermansia biwaensis</name>
    <dbReference type="NCBI Taxonomy" id="2946555"/>
    <lineage>
        <taxon>Bacteria</taxon>
        <taxon>Pseudomonadati</taxon>
        <taxon>Verrucomicrobiota</taxon>
        <taxon>Verrucomicrobiia</taxon>
        <taxon>Verrucomicrobiales</taxon>
        <taxon>Akkermansiaceae</taxon>
        <taxon>Akkermansia</taxon>
    </lineage>
</organism>
<dbReference type="Proteomes" id="UP001062263">
    <property type="component" value="Chromosome"/>
</dbReference>
<protein>
    <submittedName>
        <fullName evidence="2">Uncharacterized protein</fullName>
    </submittedName>
</protein>
<feature type="transmembrane region" description="Helical" evidence="1">
    <location>
        <begin position="54"/>
        <end position="73"/>
    </location>
</feature>
<name>A0ABM7ZJ88_9BACT</name>
<accession>A0ABM7ZJ88</accession>